<feature type="transmembrane region" description="Helical" evidence="1">
    <location>
        <begin position="74"/>
        <end position="94"/>
    </location>
</feature>
<keyword evidence="1" id="KW-0472">Membrane</keyword>
<name>A0A1L7WR25_9HELO</name>
<gene>
    <name evidence="2" type="ORF">PAC_05093</name>
</gene>
<keyword evidence="1" id="KW-1133">Transmembrane helix</keyword>
<sequence length="180" mass="20527">MVWEVIVDNTLHENINFGRRVDEVLTSISALSNEARHDHTRKELELVEVLRNISEEYQRLEEIKHYNNVDMAPIFFAFSAIVWGFVNVLIYVIWEAVSGARARRAMFWSLLSGVLGSAWTILVMGGNGAFRDTVLLTVWPFTLCVTGAMGYEYVNLNGCLWRKEEVLEAGETSCKEKSMC</sequence>
<evidence type="ECO:0000256" key="1">
    <source>
        <dbReference type="SAM" id="Phobius"/>
    </source>
</evidence>
<dbReference type="AlphaFoldDB" id="A0A1L7WR25"/>
<keyword evidence="1" id="KW-0812">Transmembrane</keyword>
<dbReference type="EMBL" id="FJOG01000006">
    <property type="protein sequence ID" value="CZR55206.1"/>
    <property type="molecule type" value="Genomic_DNA"/>
</dbReference>
<evidence type="ECO:0000313" key="3">
    <source>
        <dbReference type="Proteomes" id="UP000184330"/>
    </source>
</evidence>
<organism evidence="2 3">
    <name type="scientific">Phialocephala subalpina</name>
    <dbReference type="NCBI Taxonomy" id="576137"/>
    <lineage>
        <taxon>Eukaryota</taxon>
        <taxon>Fungi</taxon>
        <taxon>Dikarya</taxon>
        <taxon>Ascomycota</taxon>
        <taxon>Pezizomycotina</taxon>
        <taxon>Leotiomycetes</taxon>
        <taxon>Helotiales</taxon>
        <taxon>Mollisiaceae</taxon>
        <taxon>Phialocephala</taxon>
        <taxon>Phialocephala fortinii species complex</taxon>
    </lineage>
</organism>
<feature type="transmembrane region" description="Helical" evidence="1">
    <location>
        <begin position="106"/>
        <end position="130"/>
    </location>
</feature>
<dbReference type="Proteomes" id="UP000184330">
    <property type="component" value="Unassembled WGS sequence"/>
</dbReference>
<protein>
    <submittedName>
        <fullName evidence="2">Uncharacterized protein</fullName>
    </submittedName>
</protein>
<accession>A0A1L7WR25</accession>
<feature type="transmembrane region" description="Helical" evidence="1">
    <location>
        <begin position="136"/>
        <end position="154"/>
    </location>
</feature>
<reference evidence="2 3" key="1">
    <citation type="submission" date="2016-03" db="EMBL/GenBank/DDBJ databases">
        <authorList>
            <person name="Ploux O."/>
        </authorList>
    </citation>
    <scope>NUCLEOTIDE SEQUENCE [LARGE SCALE GENOMIC DNA]</scope>
    <source>
        <strain evidence="2 3">UAMH 11012</strain>
    </source>
</reference>
<keyword evidence="3" id="KW-1185">Reference proteome</keyword>
<proteinExistence type="predicted"/>
<evidence type="ECO:0000313" key="2">
    <source>
        <dbReference type="EMBL" id="CZR55206.1"/>
    </source>
</evidence>